<dbReference type="EMBL" id="JAGQNX010000071">
    <property type="protein sequence ID" value="MCA9308355.1"/>
    <property type="molecule type" value="Genomic_DNA"/>
</dbReference>
<comment type="caution">
    <text evidence="2">The sequence shown here is derived from an EMBL/GenBank/DDBJ whole genome shotgun (WGS) entry which is preliminary data.</text>
</comment>
<feature type="transmembrane region" description="Helical" evidence="1">
    <location>
        <begin position="58"/>
        <end position="78"/>
    </location>
</feature>
<dbReference type="InterPro" id="IPR007251">
    <property type="entry name" value="Iron_permease_Fet4"/>
</dbReference>
<dbReference type="GO" id="GO:0055085">
    <property type="term" value="P:transmembrane transport"/>
    <property type="evidence" value="ECO:0007669"/>
    <property type="project" value="InterPro"/>
</dbReference>
<keyword evidence="1" id="KW-0472">Membrane</keyword>
<reference evidence="2" key="2">
    <citation type="journal article" date="2021" name="Microbiome">
        <title>Successional dynamics and alternative stable states in a saline activated sludge microbial community over 9 years.</title>
        <authorList>
            <person name="Wang Y."/>
            <person name="Ye J."/>
            <person name="Ju F."/>
            <person name="Liu L."/>
            <person name="Boyd J.A."/>
            <person name="Deng Y."/>
            <person name="Parks D.H."/>
            <person name="Jiang X."/>
            <person name="Yin X."/>
            <person name="Woodcroft B.J."/>
            <person name="Tyson G.W."/>
            <person name="Hugenholtz P."/>
            <person name="Polz M.F."/>
            <person name="Zhang T."/>
        </authorList>
    </citation>
    <scope>NUCLEOTIDE SEQUENCE</scope>
    <source>
        <strain evidence="2">HKST-UBA79</strain>
    </source>
</reference>
<reference evidence="2" key="1">
    <citation type="submission" date="2020-04" db="EMBL/GenBank/DDBJ databases">
        <authorList>
            <person name="Zhang T."/>
        </authorList>
    </citation>
    <scope>NUCLEOTIDE SEQUENCE</scope>
    <source>
        <strain evidence="2">HKST-UBA79</strain>
    </source>
</reference>
<keyword evidence="1" id="KW-0812">Transmembrane</keyword>
<evidence type="ECO:0000313" key="3">
    <source>
        <dbReference type="Proteomes" id="UP000740557"/>
    </source>
</evidence>
<sequence length="129" mass="14626">MLQNSQDAKKAKHSTFSKVSETVSEIVGSPWWFIFSIVLVLIWALSGFVIGFGENWQLWINTTTTILTFLMMSLLHASQSKWEKKMERIQTKEKTALNAIKSETAQIVNASTTINTDKQNDTEKLSSLQ</sequence>
<accession>A0A955ECT6</accession>
<protein>
    <submittedName>
        <fullName evidence="2">Low affinity iron permease family protein</fullName>
    </submittedName>
</protein>
<feature type="transmembrane region" description="Helical" evidence="1">
    <location>
        <begin position="31"/>
        <end position="52"/>
    </location>
</feature>
<organism evidence="2 3">
    <name type="scientific">candidate division WWE3 bacterium</name>
    <dbReference type="NCBI Taxonomy" id="2053526"/>
    <lineage>
        <taxon>Bacteria</taxon>
        <taxon>Katanobacteria</taxon>
    </lineage>
</organism>
<dbReference type="AlphaFoldDB" id="A0A955ECT6"/>
<evidence type="ECO:0000256" key="1">
    <source>
        <dbReference type="SAM" id="Phobius"/>
    </source>
</evidence>
<gene>
    <name evidence="2" type="ORF">KC980_02495</name>
</gene>
<proteinExistence type="predicted"/>
<dbReference type="Pfam" id="PF04120">
    <property type="entry name" value="Iron_permease"/>
    <property type="match status" value="1"/>
</dbReference>
<evidence type="ECO:0000313" key="2">
    <source>
        <dbReference type="EMBL" id="MCA9308355.1"/>
    </source>
</evidence>
<name>A0A955ECT6_UNCKA</name>
<keyword evidence="1" id="KW-1133">Transmembrane helix</keyword>
<dbReference type="Proteomes" id="UP000740557">
    <property type="component" value="Unassembled WGS sequence"/>
</dbReference>